<accession>B4D4G6</accession>
<protein>
    <submittedName>
        <fullName evidence="2">Uncharacterized protein</fullName>
    </submittedName>
</protein>
<evidence type="ECO:0000313" key="2">
    <source>
        <dbReference type="EMBL" id="EDY18767.1"/>
    </source>
</evidence>
<dbReference type="RefSeq" id="WP_006981129.1">
    <property type="nucleotide sequence ID" value="NZ_ABVL01000011.1"/>
</dbReference>
<proteinExistence type="predicted"/>
<feature type="transmembrane region" description="Helical" evidence="1">
    <location>
        <begin position="34"/>
        <end position="52"/>
    </location>
</feature>
<dbReference type="EMBL" id="ABVL01000011">
    <property type="protein sequence ID" value="EDY18767.1"/>
    <property type="molecule type" value="Genomic_DNA"/>
</dbReference>
<organism evidence="2 3">
    <name type="scientific">Chthoniobacter flavus Ellin428</name>
    <dbReference type="NCBI Taxonomy" id="497964"/>
    <lineage>
        <taxon>Bacteria</taxon>
        <taxon>Pseudomonadati</taxon>
        <taxon>Verrucomicrobiota</taxon>
        <taxon>Spartobacteria</taxon>
        <taxon>Chthoniobacterales</taxon>
        <taxon>Chthoniobacteraceae</taxon>
        <taxon>Chthoniobacter</taxon>
    </lineage>
</organism>
<evidence type="ECO:0000313" key="3">
    <source>
        <dbReference type="Proteomes" id="UP000005824"/>
    </source>
</evidence>
<feature type="transmembrane region" description="Helical" evidence="1">
    <location>
        <begin position="64"/>
        <end position="83"/>
    </location>
</feature>
<reference evidence="2 3" key="1">
    <citation type="journal article" date="2011" name="J. Bacteriol.">
        <title>Genome sequence of Chthoniobacter flavus Ellin428, an aerobic heterotrophic soil bacterium.</title>
        <authorList>
            <person name="Kant R."/>
            <person name="van Passel M.W."/>
            <person name="Palva A."/>
            <person name="Lucas S."/>
            <person name="Lapidus A."/>
            <person name="Glavina Del Rio T."/>
            <person name="Dalin E."/>
            <person name="Tice H."/>
            <person name="Bruce D."/>
            <person name="Goodwin L."/>
            <person name="Pitluck S."/>
            <person name="Larimer F.W."/>
            <person name="Land M.L."/>
            <person name="Hauser L."/>
            <person name="Sangwan P."/>
            <person name="de Vos W.M."/>
            <person name="Janssen P.H."/>
            <person name="Smidt H."/>
        </authorList>
    </citation>
    <scope>NUCLEOTIDE SEQUENCE [LARGE SCALE GENOMIC DNA]</scope>
    <source>
        <strain evidence="2 3">Ellin428</strain>
    </source>
</reference>
<evidence type="ECO:0000256" key="1">
    <source>
        <dbReference type="SAM" id="Phobius"/>
    </source>
</evidence>
<keyword evidence="1" id="KW-0812">Transmembrane</keyword>
<keyword evidence="1" id="KW-0472">Membrane</keyword>
<dbReference type="InParanoid" id="B4D4G6"/>
<gene>
    <name evidence="2" type="ORF">CfE428DRAFT_3804</name>
</gene>
<sequence length="566" mass="61701" precursor="true">MTSFLRALPVWLVLGGVSWLLATAAGGDLTDPITVGALTAVLLLAAWLTAISGSDDLESRFGKAFAATITVLVWFATSVIAQGRIEAHPEETPKLRVSFGVAALLATGVVIKTRSYPRWATLRGIGITLAVPAVLIGIFLGCYELKTKSIAARAEARWNEIGLPMADIEKTFVADRENGGSEVLRKILREEIGTRYYKDGTPAAAQEPEIGNAKGPTALVDEAVKSLREYPPTDDLDLSLQTVSRLQSMAPTMDACYRKILAAEPPTWSTDLHDGYQLSVPNFLGVRKFAQVAAADALRRLSNGDQEGATRAINAGLRVADGIRRNPTLVSLMIGIAVDALLSEKQVRLPASSENGFAAIAQDTEFYRAALLRSMQVEAWGLLRFSFQTSNVLADDPQSRMAFLPRWIRRMAAQPLAYRRSAVAALNDAEHAAILKSPETITRPDLGASLHEAISQANPSELECNIVRAAMRIHATLLLREQTELIREARARLAEGRPLETRQSVVFPQLHWELTTDAEKSSVSTRLVNAPEWIVKGEVAPKAFWTIPVDGSVAWKFHQPAQTTQQ</sequence>
<name>B4D4G6_9BACT</name>
<dbReference type="Proteomes" id="UP000005824">
    <property type="component" value="Unassembled WGS sequence"/>
</dbReference>
<feature type="transmembrane region" description="Helical" evidence="1">
    <location>
        <begin position="95"/>
        <end position="113"/>
    </location>
</feature>
<keyword evidence="1" id="KW-1133">Transmembrane helix</keyword>
<feature type="transmembrane region" description="Helical" evidence="1">
    <location>
        <begin position="120"/>
        <end position="140"/>
    </location>
</feature>
<keyword evidence="3" id="KW-1185">Reference proteome</keyword>
<dbReference type="AlphaFoldDB" id="B4D4G6"/>
<comment type="caution">
    <text evidence="2">The sequence shown here is derived from an EMBL/GenBank/DDBJ whole genome shotgun (WGS) entry which is preliminary data.</text>
</comment>